<dbReference type="InterPro" id="IPR012675">
    <property type="entry name" value="Beta-grasp_dom_sf"/>
</dbReference>
<accession>A0ABW3RP68</accession>
<dbReference type="EMBL" id="JBHTKY010000025">
    <property type="protein sequence ID" value="MFD1166894.1"/>
    <property type="molecule type" value="Genomic_DNA"/>
</dbReference>
<dbReference type="CDD" id="cd00565">
    <property type="entry name" value="Ubl_ThiS"/>
    <property type="match status" value="1"/>
</dbReference>
<organism evidence="1 2">
    <name type="scientific">Sphingobacterium daejeonense</name>
    <dbReference type="NCBI Taxonomy" id="371142"/>
    <lineage>
        <taxon>Bacteria</taxon>
        <taxon>Pseudomonadati</taxon>
        <taxon>Bacteroidota</taxon>
        <taxon>Sphingobacteriia</taxon>
        <taxon>Sphingobacteriales</taxon>
        <taxon>Sphingobacteriaceae</taxon>
        <taxon>Sphingobacterium</taxon>
    </lineage>
</organism>
<dbReference type="Gene3D" id="3.10.20.30">
    <property type="match status" value="1"/>
</dbReference>
<dbReference type="Pfam" id="PF02597">
    <property type="entry name" value="ThiS"/>
    <property type="match status" value="1"/>
</dbReference>
<dbReference type="InterPro" id="IPR003749">
    <property type="entry name" value="ThiS/MoaD-like"/>
</dbReference>
<dbReference type="Proteomes" id="UP001597205">
    <property type="component" value="Unassembled WGS sequence"/>
</dbReference>
<dbReference type="RefSeq" id="WP_099371400.1">
    <property type="nucleotide sequence ID" value="NZ_JALXMZ010000005.1"/>
</dbReference>
<gene>
    <name evidence="1" type="primary">thiS</name>
    <name evidence="1" type="ORF">ACFQ2C_14895</name>
</gene>
<dbReference type="PANTHER" id="PTHR34472">
    <property type="entry name" value="SULFUR CARRIER PROTEIN THIS"/>
    <property type="match status" value="1"/>
</dbReference>
<reference evidence="2" key="1">
    <citation type="journal article" date="2019" name="Int. J. Syst. Evol. Microbiol.">
        <title>The Global Catalogue of Microorganisms (GCM) 10K type strain sequencing project: providing services to taxonomists for standard genome sequencing and annotation.</title>
        <authorList>
            <consortium name="The Broad Institute Genomics Platform"/>
            <consortium name="The Broad Institute Genome Sequencing Center for Infectious Disease"/>
            <person name="Wu L."/>
            <person name="Ma J."/>
        </authorList>
    </citation>
    <scope>NUCLEOTIDE SEQUENCE [LARGE SCALE GENOMIC DNA]</scope>
    <source>
        <strain evidence="2">CCUG 52468</strain>
    </source>
</reference>
<dbReference type="InterPro" id="IPR016155">
    <property type="entry name" value="Mopterin_synth/thiamin_S_b"/>
</dbReference>
<name>A0ABW3RP68_9SPHI</name>
<dbReference type="PANTHER" id="PTHR34472:SF1">
    <property type="entry name" value="SULFUR CARRIER PROTEIN THIS"/>
    <property type="match status" value="1"/>
</dbReference>
<keyword evidence="2" id="KW-1185">Reference proteome</keyword>
<comment type="caution">
    <text evidence="1">The sequence shown here is derived from an EMBL/GenBank/DDBJ whole genome shotgun (WGS) entry which is preliminary data.</text>
</comment>
<evidence type="ECO:0000313" key="1">
    <source>
        <dbReference type="EMBL" id="MFD1166894.1"/>
    </source>
</evidence>
<evidence type="ECO:0000313" key="2">
    <source>
        <dbReference type="Proteomes" id="UP001597205"/>
    </source>
</evidence>
<proteinExistence type="predicted"/>
<dbReference type="InterPro" id="IPR010035">
    <property type="entry name" value="Thi_S"/>
</dbReference>
<sequence>MVLIINHQLTNFAFPINNLEELMHLELKGKTNGVAIALNNQVIPRNSWSVTPLADNDSILIITATQGG</sequence>
<dbReference type="SUPFAM" id="SSF54285">
    <property type="entry name" value="MoaD/ThiS"/>
    <property type="match status" value="1"/>
</dbReference>
<protein>
    <submittedName>
        <fullName evidence="1">Sulfur carrier protein ThiS</fullName>
    </submittedName>
</protein>
<dbReference type="NCBIfam" id="TIGR01683">
    <property type="entry name" value="thiS"/>
    <property type="match status" value="1"/>
</dbReference>